<dbReference type="AlphaFoldDB" id="A0A0F9TQQ9"/>
<gene>
    <name evidence="1" type="ORF">LCGC14_0316010</name>
</gene>
<comment type="caution">
    <text evidence="1">The sequence shown here is derived from an EMBL/GenBank/DDBJ whole genome shotgun (WGS) entry which is preliminary data.</text>
</comment>
<evidence type="ECO:0000313" key="1">
    <source>
        <dbReference type="EMBL" id="KKN81689.1"/>
    </source>
</evidence>
<proteinExistence type="predicted"/>
<sequence length="123" mass="14154">MTQELINIGDILTSHPPWSDTPFHIRVTKVDVCKHGLVITGQFSDSIGEDACCFMPYEMSNEIDSSFSTWYGWGGAQYTYLPNGTKVGIVMFIRNDPRARIPEEYDKQWKETIQLMKMEQQLV</sequence>
<dbReference type="EMBL" id="LAZR01000211">
    <property type="protein sequence ID" value="KKN81689.1"/>
    <property type="molecule type" value="Genomic_DNA"/>
</dbReference>
<organism evidence="1">
    <name type="scientific">marine sediment metagenome</name>
    <dbReference type="NCBI Taxonomy" id="412755"/>
    <lineage>
        <taxon>unclassified sequences</taxon>
        <taxon>metagenomes</taxon>
        <taxon>ecological metagenomes</taxon>
    </lineage>
</organism>
<name>A0A0F9TQQ9_9ZZZZ</name>
<reference evidence="1" key="1">
    <citation type="journal article" date="2015" name="Nature">
        <title>Complex archaea that bridge the gap between prokaryotes and eukaryotes.</title>
        <authorList>
            <person name="Spang A."/>
            <person name="Saw J.H."/>
            <person name="Jorgensen S.L."/>
            <person name="Zaremba-Niedzwiedzka K."/>
            <person name="Martijn J."/>
            <person name="Lind A.E."/>
            <person name="van Eijk R."/>
            <person name="Schleper C."/>
            <person name="Guy L."/>
            <person name="Ettema T.J."/>
        </authorList>
    </citation>
    <scope>NUCLEOTIDE SEQUENCE</scope>
</reference>
<accession>A0A0F9TQQ9</accession>
<protein>
    <submittedName>
        <fullName evidence="1">Uncharacterized protein</fullName>
    </submittedName>
</protein>